<protein>
    <submittedName>
        <fullName evidence="1">Uncharacterized protein</fullName>
    </submittedName>
</protein>
<reference evidence="1" key="1">
    <citation type="submission" date="2022-07" db="EMBL/GenBank/DDBJ databases">
        <title>Genome Sequence of Citrobacter portucalensis from Edible Snails.</title>
        <authorList>
            <person name="Okafor A.C."/>
            <person name="Ogbo F.C."/>
            <person name="Ruppitsch W."/>
            <person name="Allerberger F."/>
        </authorList>
    </citation>
    <scope>NUCLEOTIDE SEQUENCE</scope>
    <source>
        <strain evidence="1">Igbk 7</strain>
    </source>
</reference>
<name>A0AAW5W816_9ENTR</name>
<dbReference type="Proteomes" id="UP001207430">
    <property type="component" value="Unassembled WGS sequence"/>
</dbReference>
<evidence type="ECO:0000313" key="1">
    <source>
        <dbReference type="EMBL" id="MCX9004563.1"/>
    </source>
</evidence>
<evidence type="ECO:0000313" key="2">
    <source>
        <dbReference type="Proteomes" id="UP001207430"/>
    </source>
</evidence>
<dbReference type="RefSeq" id="WP_267449694.1">
    <property type="nucleotide sequence ID" value="NZ_JANDBG010000036.1"/>
</dbReference>
<sequence>MKALNKQELRELRAAFQSWWKTQRSVCQFSRIQSYEGPYRSKAVQSAWEVWQAAHGSKLEAAEKRIAELEARTVTLPPKEHDNGTDSQIDINAGFANRMWQKCADAIRAAGIGVKGD</sequence>
<dbReference type="AlphaFoldDB" id="A0AAW5W816"/>
<proteinExistence type="predicted"/>
<dbReference type="Pfam" id="PF26207">
    <property type="entry name" value="Phage_phiTE_015"/>
    <property type="match status" value="1"/>
</dbReference>
<dbReference type="InterPro" id="IPR058601">
    <property type="entry name" value="Phage_phiTE_015-like"/>
</dbReference>
<dbReference type="EMBL" id="JANDBG010000036">
    <property type="protein sequence ID" value="MCX9004563.1"/>
    <property type="molecule type" value="Genomic_DNA"/>
</dbReference>
<comment type="caution">
    <text evidence="1">The sequence shown here is derived from an EMBL/GenBank/DDBJ whole genome shotgun (WGS) entry which is preliminary data.</text>
</comment>
<gene>
    <name evidence="1" type="ORF">NLN86_23380</name>
</gene>
<accession>A0AAW5W816</accession>
<organism evidence="1 2">
    <name type="scientific">Citrobacter portucalensis</name>
    <dbReference type="NCBI Taxonomy" id="1639133"/>
    <lineage>
        <taxon>Bacteria</taxon>
        <taxon>Pseudomonadati</taxon>
        <taxon>Pseudomonadota</taxon>
        <taxon>Gammaproteobacteria</taxon>
        <taxon>Enterobacterales</taxon>
        <taxon>Enterobacteriaceae</taxon>
        <taxon>Citrobacter</taxon>
        <taxon>Citrobacter freundii complex</taxon>
    </lineage>
</organism>